<reference evidence="2 3" key="1">
    <citation type="submission" date="2024-05" db="EMBL/GenBank/DDBJ databases">
        <title>Genome sequencing of Marine Estuary Bacteria, Shewanella vesiculosa and S. baltica, and Pseudomonas syringae.</title>
        <authorList>
            <person name="Gurung A."/>
            <person name="Maclea K.S."/>
        </authorList>
    </citation>
    <scope>NUCLEOTIDE SEQUENCE [LARGE SCALE GENOMIC DNA]</scope>
    <source>
        <strain evidence="2 3">1A</strain>
    </source>
</reference>
<protein>
    <recommendedName>
        <fullName evidence="4">MSHA biogenesis protein MshF</fullName>
    </recommendedName>
</protein>
<comment type="caution">
    <text evidence="2">The sequence shown here is derived from an EMBL/GenBank/DDBJ whole genome shotgun (WGS) entry which is preliminary data.</text>
</comment>
<sequence length="196" mass="22063">MLSQQKADDDLIKVYGRVIAIVVVLVLLSIVGIRSFNSTSNIGGRGLEFEHNRFLNVLAMVRSQWLASGRPQRMQLSWHNKVPYVAPSKVADDNLDSDSQADTIRNDKINDDFDADLVGTDNWVSLSNQGWPIIDTNDVQGCAQLWAQLLANNVQELNIAVDYQSDDHVCRYYSNNKASLSYQLQTGRVIFLMSDR</sequence>
<keyword evidence="1" id="KW-1133">Transmembrane helix</keyword>
<keyword evidence="1" id="KW-0472">Membrane</keyword>
<evidence type="ECO:0000313" key="2">
    <source>
        <dbReference type="EMBL" id="MEO3683161.1"/>
    </source>
</evidence>
<dbReference type="RefSeq" id="WP_347690371.1">
    <property type="nucleotide sequence ID" value="NZ_JBDPZN010000004.1"/>
</dbReference>
<evidence type="ECO:0008006" key="4">
    <source>
        <dbReference type="Google" id="ProtNLM"/>
    </source>
</evidence>
<feature type="transmembrane region" description="Helical" evidence="1">
    <location>
        <begin position="14"/>
        <end position="33"/>
    </location>
</feature>
<gene>
    <name evidence="2" type="ORF">ABHN84_12760</name>
</gene>
<dbReference type="EMBL" id="JBDPZN010000004">
    <property type="protein sequence ID" value="MEO3683161.1"/>
    <property type="molecule type" value="Genomic_DNA"/>
</dbReference>
<proteinExistence type="predicted"/>
<dbReference type="Proteomes" id="UP001477278">
    <property type="component" value="Unassembled WGS sequence"/>
</dbReference>
<keyword evidence="1" id="KW-0812">Transmembrane</keyword>
<keyword evidence="3" id="KW-1185">Reference proteome</keyword>
<evidence type="ECO:0000256" key="1">
    <source>
        <dbReference type="SAM" id="Phobius"/>
    </source>
</evidence>
<evidence type="ECO:0000313" key="3">
    <source>
        <dbReference type="Proteomes" id="UP001477278"/>
    </source>
</evidence>
<accession>A0ABV0FT92</accession>
<name>A0ABV0FT92_9GAMM</name>
<organism evidence="2 3">
    <name type="scientific">Shewanella vesiculosa</name>
    <dbReference type="NCBI Taxonomy" id="518738"/>
    <lineage>
        <taxon>Bacteria</taxon>
        <taxon>Pseudomonadati</taxon>
        <taxon>Pseudomonadota</taxon>
        <taxon>Gammaproteobacteria</taxon>
        <taxon>Alteromonadales</taxon>
        <taxon>Shewanellaceae</taxon>
        <taxon>Shewanella</taxon>
    </lineage>
</organism>